<reference evidence="1" key="3">
    <citation type="journal article" date="2000" name="Genome Res.">
        <title>RIKEN integrated sequence analysis (RISA) system--384-format sequencing pipeline with 384 multicapillary sequencer.</title>
        <authorList>
            <person name="Shibata K."/>
            <person name="Itoh M."/>
            <person name="Aizawa K."/>
            <person name="Nagaoka S."/>
            <person name="Sasaki N."/>
            <person name="Carninci P."/>
            <person name="Konno H."/>
            <person name="Akiyama J."/>
            <person name="Nishi K."/>
            <person name="Kitsunai T."/>
            <person name="Tashiro H."/>
            <person name="Itoh M."/>
            <person name="Sumi N."/>
            <person name="Ishii Y."/>
            <person name="Nakamura S."/>
            <person name="Hazama M."/>
            <person name="Nishine T."/>
            <person name="Harada A."/>
            <person name="Yamamoto R."/>
            <person name="Matsumoto H."/>
            <person name="Sakaguchi S."/>
            <person name="Ikegami T."/>
            <person name="Kashiwagi K."/>
            <person name="Fujiwake S."/>
            <person name="Inoue K."/>
            <person name="Togawa Y."/>
            <person name="Izawa M."/>
            <person name="Ohara E."/>
            <person name="Watahiki M."/>
            <person name="Yoneda Y."/>
            <person name="Ishikawa T."/>
            <person name="Ozawa K."/>
            <person name="Tanaka T."/>
            <person name="Matsuura S."/>
            <person name="Kawai J."/>
            <person name="Okazaki Y."/>
            <person name="Muramatsu M."/>
            <person name="Inoue Y."/>
            <person name="Kira A."/>
            <person name="Hayashizaki Y."/>
        </authorList>
    </citation>
    <scope>NUCLEOTIDE SEQUENCE</scope>
    <source>
        <strain evidence="1">C57BL/6J</strain>
        <tissue evidence="1">Placenta</tissue>
    </source>
</reference>
<dbReference type="AGR" id="MGI:1922001"/>
<reference evidence="1" key="7">
    <citation type="journal article" date="2005" name="Science">
        <title>The Transcriptional Landscape of the Mammalian Genome.</title>
        <authorList>
            <consortium name="The FANTOM Consortium"/>
            <consortium name="Riken Genome Exploration Research Group and Genome Science Group (Genome Network Project Core Group)"/>
        </authorList>
    </citation>
    <scope>NUCLEOTIDE SEQUENCE</scope>
    <source>
        <strain evidence="1">C57BL/6J</strain>
        <tissue evidence="1">Placenta</tissue>
    </source>
</reference>
<reference evidence="1" key="5">
    <citation type="journal article" date="2002" name="Nature">
        <title>Analysis of the mouse transcriptome based on functional annotation of 60,770 full-length cDNAs.</title>
        <authorList>
            <consortium name="The FANTOM Consortium and the RIKEN Genome Exploration Research Group Phase I and II Team"/>
        </authorList>
    </citation>
    <scope>NUCLEOTIDE SEQUENCE</scope>
    <source>
        <strain evidence="1">C57BL/6J</strain>
        <tissue evidence="1">Placenta</tissue>
    </source>
</reference>
<dbReference type="AlphaFoldDB" id="Q3UKC4"/>
<protein>
    <submittedName>
        <fullName evidence="1">Uncharacterized protein</fullName>
    </submittedName>
</protein>
<evidence type="ECO:0000313" key="2">
    <source>
        <dbReference type="MGI" id="MGI:1922001"/>
    </source>
</evidence>
<name>Q3UKC4_MOUSE</name>
<reference evidence="1" key="2">
    <citation type="journal article" date="2000" name="Genome Res.">
        <title>Normalization and subtraction of cap-trapper-selected cDNAs to prepare full-length cDNA libraries for rapid discovery of new genes.</title>
        <authorList>
            <person name="Carninci P."/>
            <person name="Shibata Y."/>
            <person name="Hayatsu N."/>
            <person name="Sugahara Y."/>
            <person name="Shibata K."/>
            <person name="Itoh M."/>
            <person name="Konno H."/>
            <person name="Okazaki Y."/>
            <person name="Muramatsu M."/>
            <person name="Hayashizaki Y."/>
        </authorList>
    </citation>
    <scope>NUCLEOTIDE SEQUENCE</scope>
    <source>
        <strain evidence="1">C57BL/6J</strain>
        <tissue evidence="1">Placenta</tissue>
    </source>
</reference>
<dbReference type="MGI" id="MGI:1922001">
    <property type="gene designation" value="Mirt1"/>
</dbReference>
<reference evidence="1" key="1">
    <citation type="journal article" date="1999" name="Methods Enzymol.">
        <title>High-efficiency full-length cDNA cloning.</title>
        <authorList>
            <person name="Carninci P."/>
            <person name="Hayashizaki Y."/>
        </authorList>
    </citation>
    <scope>NUCLEOTIDE SEQUENCE</scope>
    <source>
        <strain evidence="1">C57BL/6J</strain>
        <tissue evidence="1">Placenta</tissue>
    </source>
</reference>
<sequence>MNCRLLPAPLPGVKCGDTHASVLCLLSTVHLAHRYVALSDFSVQDHVSVLPDIPTGVSLTVRCSMRTLSVKNVSHREPAKEHRILEFTLTQHWGFGPCRILSSIPDLHQCDTNSSLPTCWTTKTVPIHCSGTNYLAVPTVCMAEVCVQRASESRH</sequence>
<reference evidence="1" key="4">
    <citation type="journal article" date="2001" name="Nature">
        <title>Functional annotation of a full-length mouse cDNA collection.</title>
        <authorList>
            <consortium name="The RIKEN Genome Exploration Research Group Phase II Team and the FANTOM Consortium"/>
        </authorList>
    </citation>
    <scope>NUCLEOTIDE SEQUENCE</scope>
    <source>
        <strain evidence="1">C57BL/6J</strain>
        <tissue evidence="1">Placenta</tissue>
    </source>
</reference>
<organism evidence="1">
    <name type="scientific">Mus musculus</name>
    <name type="common">Mouse</name>
    <dbReference type="NCBI Taxonomy" id="10090"/>
    <lineage>
        <taxon>Eukaryota</taxon>
        <taxon>Metazoa</taxon>
        <taxon>Chordata</taxon>
        <taxon>Craniata</taxon>
        <taxon>Vertebrata</taxon>
        <taxon>Euteleostomi</taxon>
        <taxon>Mammalia</taxon>
        <taxon>Eutheria</taxon>
        <taxon>Euarchontoglires</taxon>
        <taxon>Glires</taxon>
        <taxon>Rodentia</taxon>
        <taxon>Myomorpha</taxon>
        <taxon>Muroidea</taxon>
        <taxon>Muridae</taxon>
        <taxon>Murinae</taxon>
        <taxon>Mus</taxon>
        <taxon>Mus</taxon>
    </lineage>
</organism>
<evidence type="ECO:0000313" key="1">
    <source>
        <dbReference type="EMBL" id="BAE26877.1"/>
    </source>
</evidence>
<gene>
    <name evidence="2" type="primary">Mirt1</name>
    <name evidence="2" type="synonym">5830416P10Rik</name>
</gene>
<reference evidence="1" key="8">
    <citation type="journal article" date="2005" name="Science">
        <title>Antisense Transcription in the Mammalian Transcriptome.</title>
        <authorList>
            <consortium name="RIKEN Genome Exploration Research Group and Genome Science Group (Genome Network Project Core Group) and the FANTOM Consortium"/>
        </authorList>
    </citation>
    <scope>NUCLEOTIDE SEQUENCE</scope>
    <source>
        <strain evidence="1">C57BL/6J</strain>
        <tissue evidence="1">Placenta</tissue>
    </source>
</reference>
<accession>Q3UKC4</accession>
<dbReference type="EMBL" id="AK146072">
    <property type="protein sequence ID" value="BAE26877.1"/>
    <property type="molecule type" value="mRNA"/>
</dbReference>
<proteinExistence type="evidence at transcript level"/>
<reference evidence="1" key="6">
    <citation type="submission" date="2004-03" db="EMBL/GenBank/DDBJ databases">
        <authorList>
            <person name="Arakawa T."/>
            <person name="Carninci P."/>
            <person name="Fukuda S."/>
            <person name="Hashizume W."/>
            <person name="Hayashida K."/>
            <person name="Hori F."/>
            <person name="Iida J."/>
            <person name="Imamura K."/>
            <person name="Imotani K."/>
            <person name="Itoh M."/>
            <person name="Kanagawa S."/>
            <person name="Kawai J."/>
            <person name="Kojima M."/>
            <person name="Konno H."/>
            <person name="Murata M."/>
            <person name="Nakamura M."/>
            <person name="Ninomiya N."/>
            <person name="Nishiyori H."/>
            <person name="Nomura K."/>
            <person name="Ohno M."/>
            <person name="Sakazume N."/>
            <person name="Sano H."/>
            <person name="Sasaki D."/>
            <person name="Shibata K."/>
            <person name="Shiraki T."/>
            <person name="Tagami M."/>
            <person name="Tagami Y."/>
            <person name="Waki K."/>
            <person name="Watahiki A."/>
            <person name="Muramatsu M."/>
            <person name="Hayashizaki Y."/>
        </authorList>
    </citation>
    <scope>NUCLEOTIDE SEQUENCE</scope>
    <source>
        <strain evidence="1">C57BL/6J</strain>
        <tissue evidence="1">Placenta</tissue>
    </source>
</reference>